<feature type="transmembrane region" description="Helical" evidence="1">
    <location>
        <begin position="21"/>
        <end position="38"/>
    </location>
</feature>
<protein>
    <submittedName>
        <fullName evidence="2">Uncharacterized protein</fullName>
    </submittedName>
</protein>
<reference evidence="2" key="1">
    <citation type="journal article" date="2014" name="Front. Microbiol.">
        <title>High frequency of phylogenetically diverse reductive dehalogenase-homologous genes in deep subseafloor sedimentary metagenomes.</title>
        <authorList>
            <person name="Kawai M."/>
            <person name="Futagami T."/>
            <person name="Toyoda A."/>
            <person name="Takaki Y."/>
            <person name="Nishi S."/>
            <person name="Hori S."/>
            <person name="Arai W."/>
            <person name="Tsubouchi T."/>
            <person name="Morono Y."/>
            <person name="Uchiyama I."/>
            <person name="Ito T."/>
            <person name="Fujiyama A."/>
            <person name="Inagaki F."/>
            <person name="Takami H."/>
        </authorList>
    </citation>
    <scope>NUCLEOTIDE SEQUENCE</scope>
    <source>
        <strain evidence="2">Expedition CK06-06</strain>
    </source>
</reference>
<keyword evidence="1" id="KW-0812">Transmembrane</keyword>
<evidence type="ECO:0000256" key="1">
    <source>
        <dbReference type="SAM" id="Phobius"/>
    </source>
</evidence>
<comment type="caution">
    <text evidence="2">The sequence shown here is derived from an EMBL/GenBank/DDBJ whole genome shotgun (WGS) entry which is preliminary data.</text>
</comment>
<gene>
    <name evidence="2" type="ORF">S01H4_48276</name>
</gene>
<dbReference type="AlphaFoldDB" id="X1CCH6"/>
<organism evidence="2">
    <name type="scientific">marine sediment metagenome</name>
    <dbReference type="NCBI Taxonomy" id="412755"/>
    <lineage>
        <taxon>unclassified sequences</taxon>
        <taxon>metagenomes</taxon>
        <taxon>ecological metagenomes</taxon>
    </lineage>
</organism>
<keyword evidence="1" id="KW-1133">Transmembrane helix</keyword>
<sequence length="64" mass="7423">MDLFKHSKSPSLIEFLNYLKLYYYNIILHFNLGVAVIYRQNSGMKISLSKLIILVLTLSTMPSQ</sequence>
<keyword evidence="1" id="KW-0472">Membrane</keyword>
<name>X1CCH6_9ZZZZ</name>
<dbReference type="EMBL" id="BART01027198">
    <property type="protein sequence ID" value="GAG90912.1"/>
    <property type="molecule type" value="Genomic_DNA"/>
</dbReference>
<accession>X1CCH6</accession>
<evidence type="ECO:0000313" key="2">
    <source>
        <dbReference type="EMBL" id="GAG90912.1"/>
    </source>
</evidence>
<proteinExistence type="predicted"/>